<evidence type="ECO:0000256" key="6">
    <source>
        <dbReference type="ARBA" id="ARBA00022679"/>
    </source>
</evidence>
<dbReference type="CDD" id="cd00834">
    <property type="entry name" value="KAS_I_II"/>
    <property type="match status" value="1"/>
</dbReference>
<keyword evidence="5 11" id="KW-0444">Lipid biosynthesis</keyword>
<evidence type="ECO:0000313" key="16">
    <source>
        <dbReference type="Proteomes" id="UP000516072"/>
    </source>
</evidence>
<dbReference type="InterPro" id="IPR020841">
    <property type="entry name" value="PKS_Beta-ketoAc_synthase_dom"/>
</dbReference>
<dbReference type="Proteomes" id="UP000516072">
    <property type="component" value="Chromosome"/>
</dbReference>
<evidence type="ECO:0000256" key="8">
    <source>
        <dbReference type="ARBA" id="ARBA00023098"/>
    </source>
</evidence>
<evidence type="ECO:0000256" key="13">
    <source>
        <dbReference type="RuleBase" id="RU003694"/>
    </source>
</evidence>
<accession>A0A7G1Q9H0</accession>
<dbReference type="PROSITE" id="PS00606">
    <property type="entry name" value="KS3_1"/>
    <property type="match status" value="1"/>
</dbReference>
<comment type="similarity">
    <text evidence="2 11 13">Belongs to the thiolase-like superfamily. Beta-ketoacyl-ACP synthases family.</text>
</comment>
<dbReference type="InterPro" id="IPR000794">
    <property type="entry name" value="Beta-ketoacyl_synthase"/>
</dbReference>
<proteinExistence type="inferred from homology"/>
<comment type="catalytic activity">
    <reaction evidence="11">
        <text>a fatty acyl-[ACP] + malonyl-[ACP] + H(+) = a 3-oxoacyl-[ACP] + holo-[ACP] + CO2</text>
        <dbReference type="Rhea" id="RHEA:22836"/>
        <dbReference type="Rhea" id="RHEA-COMP:9623"/>
        <dbReference type="Rhea" id="RHEA-COMP:9685"/>
        <dbReference type="Rhea" id="RHEA-COMP:9916"/>
        <dbReference type="Rhea" id="RHEA-COMP:14125"/>
        <dbReference type="ChEBI" id="CHEBI:15378"/>
        <dbReference type="ChEBI" id="CHEBI:16526"/>
        <dbReference type="ChEBI" id="CHEBI:64479"/>
        <dbReference type="ChEBI" id="CHEBI:78449"/>
        <dbReference type="ChEBI" id="CHEBI:78776"/>
        <dbReference type="ChEBI" id="CHEBI:138651"/>
    </reaction>
</comment>
<evidence type="ECO:0000256" key="7">
    <source>
        <dbReference type="ARBA" id="ARBA00022832"/>
    </source>
</evidence>
<keyword evidence="16" id="KW-1185">Reference proteome</keyword>
<evidence type="ECO:0000256" key="10">
    <source>
        <dbReference type="ARBA" id="ARBA00023315"/>
    </source>
</evidence>
<keyword evidence="8" id="KW-0443">Lipid metabolism</keyword>
<dbReference type="InterPro" id="IPR014031">
    <property type="entry name" value="Ketoacyl_synth_C"/>
</dbReference>
<dbReference type="PIRSF" id="PIRSF000447">
    <property type="entry name" value="KAS_II"/>
    <property type="match status" value="1"/>
</dbReference>
<evidence type="ECO:0000259" key="14">
    <source>
        <dbReference type="PROSITE" id="PS52004"/>
    </source>
</evidence>
<dbReference type="InterPro" id="IPR014030">
    <property type="entry name" value="Ketoacyl_synth_N"/>
</dbReference>
<evidence type="ECO:0000256" key="4">
    <source>
        <dbReference type="ARBA" id="ARBA00014657"/>
    </source>
</evidence>
<gene>
    <name evidence="15" type="primary">fabF</name>
    <name evidence="15" type="ORF">NSCAC_0913</name>
</gene>
<evidence type="ECO:0000256" key="5">
    <source>
        <dbReference type="ARBA" id="ARBA00022516"/>
    </source>
</evidence>
<keyword evidence="7" id="KW-0276">Fatty acid metabolism</keyword>
<dbReference type="SUPFAM" id="SSF53901">
    <property type="entry name" value="Thiolase-like"/>
    <property type="match status" value="2"/>
</dbReference>
<reference evidence="15 16" key="1">
    <citation type="submission" date="2020-03" db="EMBL/GenBank/DDBJ databases">
        <authorList>
            <person name="Picone N."/>
        </authorList>
    </citation>
    <scope>NUCLEOTIDE SEQUENCE [LARGE SCALE GENOMIC DNA]</scope>
    <source>
        <strain evidence="15">NSCAC1</strain>
    </source>
</reference>
<feature type="active site" description="For beta-ketoacyl synthase activity" evidence="12">
    <location>
        <position position="164"/>
    </location>
</feature>
<comment type="pathway">
    <text evidence="1 11">Lipid metabolism; fatty acid biosynthesis.</text>
</comment>
<dbReference type="PANTHER" id="PTHR11712:SF336">
    <property type="entry name" value="3-OXOACYL-[ACYL-CARRIER-PROTEIN] SYNTHASE, MITOCHONDRIAL"/>
    <property type="match status" value="1"/>
</dbReference>
<evidence type="ECO:0000256" key="1">
    <source>
        <dbReference type="ARBA" id="ARBA00005194"/>
    </source>
</evidence>
<dbReference type="InterPro" id="IPR018201">
    <property type="entry name" value="Ketoacyl_synth_AS"/>
</dbReference>
<sequence length="414" mass="43709">MINRRVVVTGLGTICPVGLNIKESWSNILKGKSGIRPITDFDATRFPVHFGGTIEGFDVKNYIPSKDSKKMDLFIHYGIAAAKEAIDDSGLEINEENATRVGVALGSGIGGLHAIELSHEAYLNGGSRKISPFFVPSSIINMLAGNLSIIYGIKGPNLAIVTACSTGTHNIGEAMHIIKRGDAEVMITGGAEMSTSPMSLGGFASARALSTRNDDPEAASRPWDIDRDGFVLGDGAGVLVLEELNHAQNRGAKIYAELAGFGMSADAHHMTQPPENGEGAIRCMSSALKNAQINVESLDYINAHGTSTPVGDQIEALAIKTFVGNFAKKVAVSSTKSMTGHLLGAAGGIEAVFSILSIRDQVIPPTINIFNLDPKCKGLNYVIGTSQEKEVKVVLSNSFGFGGTNGSLVFKQFS</sequence>
<evidence type="ECO:0000256" key="3">
    <source>
        <dbReference type="ARBA" id="ARBA00012356"/>
    </source>
</evidence>
<dbReference type="GO" id="GO:0004315">
    <property type="term" value="F:3-oxoacyl-[acyl-carrier-protein] synthase activity"/>
    <property type="evidence" value="ECO:0007669"/>
    <property type="project" value="UniProtKB-UniRule"/>
</dbReference>
<dbReference type="NCBIfam" id="NF004970">
    <property type="entry name" value="PRK06333.1"/>
    <property type="match status" value="1"/>
</dbReference>
<dbReference type="GO" id="GO:0006633">
    <property type="term" value="P:fatty acid biosynthetic process"/>
    <property type="evidence" value="ECO:0007669"/>
    <property type="project" value="UniProtKB-UniRule"/>
</dbReference>
<dbReference type="Pfam" id="PF00109">
    <property type="entry name" value="ketoacyl-synt"/>
    <property type="match status" value="1"/>
</dbReference>
<dbReference type="PANTHER" id="PTHR11712">
    <property type="entry name" value="POLYKETIDE SYNTHASE-RELATED"/>
    <property type="match status" value="1"/>
</dbReference>
<comment type="catalytic activity">
    <reaction evidence="11">
        <text>(9Z)-hexadecenoyl-[ACP] + malonyl-[ACP] + H(+) = 3-oxo-(11Z)-octadecenoyl-[ACP] + holo-[ACP] + CO2</text>
        <dbReference type="Rhea" id="RHEA:55040"/>
        <dbReference type="Rhea" id="RHEA-COMP:9623"/>
        <dbReference type="Rhea" id="RHEA-COMP:9685"/>
        <dbReference type="Rhea" id="RHEA-COMP:10800"/>
        <dbReference type="Rhea" id="RHEA-COMP:14074"/>
        <dbReference type="ChEBI" id="CHEBI:15378"/>
        <dbReference type="ChEBI" id="CHEBI:16526"/>
        <dbReference type="ChEBI" id="CHEBI:64479"/>
        <dbReference type="ChEBI" id="CHEBI:78449"/>
        <dbReference type="ChEBI" id="CHEBI:83989"/>
        <dbReference type="ChEBI" id="CHEBI:138538"/>
        <dbReference type="EC" id="2.3.1.179"/>
    </reaction>
</comment>
<keyword evidence="9 11" id="KW-0275">Fatty acid biosynthesis</keyword>
<evidence type="ECO:0000256" key="9">
    <source>
        <dbReference type="ARBA" id="ARBA00023160"/>
    </source>
</evidence>
<dbReference type="InterPro" id="IPR016039">
    <property type="entry name" value="Thiolase-like"/>
</dbReference>
<dbReference type="GO" id="GO:0005829">
    <property type="term" value="C:cytosol"/>
    <property type="evidence" value="ECO:0007669"/>
    <property type="project" value="TreeGrafter"/>
</dbReference>
<evidence type="ECO:0000256" key="11">
    <source>
        <dbReference type="PIRNR" id="PIRNR000447"/>
    </source>
</evidence>
<feature type="domain" description="Ketosynthase family 3 (KS3)" evidence="14">
    <location>
        <begin position="3"/>
        <end position="412"/>
    </location>
</feature>
<dbReference type="Gene3D" id="3.40.47.10">
    <property type="match status" value="1"/>
</dbReference>
<organism evidence="15 16">
    <name type="scientific">Candidatus Nitrosacidococcus tergens</name>
    <dbReference type="NCBI Taxonomy" id="553981"/>
    <lineage>
        <taxon>Bacteria</taxon>
        <taxon>Pseudomonadati</taxon>
        <taxon>Pseudomonadota</taxon>
        <taxon>Gammaproteobacteria</taxon>
        <taxon>Chromatiales</taxon>
        <taxon>Chromatiaceae</taxon>
        <taxon>Candidatus Nitrosacidococcus</taxon>
    </lineage>
</organism>
<dbReference type="SMART" id="SM00825">
    <property type="entry name" value="PKS_KS"/>
    <property type="match status" value="1"/>
</dbReference>
<comment type="function">
    <text evidence="11">Involved in the type II fatty acid elongation cycle. Catalyzes the elongation of a wide range of acyl-ACP by the addition of two carbons from malonyl-ACP to an acyl acceptor. Can efficiently catalyze the conversion of palmitoleoyl-ACP (cis-hexadec-9-enoyl-ACP) to cis-vaccenoyl-ACP (cis-octadec-11-enoyl-ACP), an essential step in the thermal regulation of fatty acid composition.</text>
</comment>
<dbReference type="RefSeq" id="WP_197743663.1">
    <property type="nucleotide sequence ID" value="NZ_LR778175.1"/>
</dbReference>
<dbReference type="KEGG" id="ntg:NSCAC_0913"/>
<dbReference type="NCBIfam" id="TIGR03150">
    <property type="entry name" value="fabF"/>
    <property type="match status" value="1"/>
</dbReference>
<dbReference type="UniPathway" id="UPA00094"/>
<dbReference type="Pfam" id="PF02801">
    <property type="entry name" value="Ketoacyl-synt_C"/>
    <property type="match status" value="1"/>
</dbReference>
<evidence type="ECO:0000313" key="15">
    <source>
        <dbReference type="EMBL" id="CAB1275928.1"/>
    </source>
</evidence>
<keyword evidence="10 11" id="KW-0012">Acyltransferase</keyword>
<dbReference type="NCBIfam" id="NF005589">
    <property type="entry name" value="PRK07314.1"/>
    <property type="match status" value="1"/>
</dbReference>
<dbReference type="AlphaFoldDB" id="A0A7G1Q9H0"/>
<dbReference type="InterPro" id="IPR017568">
    <property type="entry name" value="3-oxoacyl-ACP_synth-2"/>
</dbReference>
<dbReference type="EMBL" id="LR778175">
    <property type="protein sequence ID" value="CAB1275928.1"/>
    <property type="molecule type" value="Genomic_DNA"/>
</dbReference>
<dbReference type="EC" id="2.3.1.179" evidence="3 11"/>
<evidence type="ECO:0000256" key="2">
    <source>
        <dbReference type="ARBA" id="ARBA00008467"/>
    </source>
</evidence>
<evidence type="ECO:0000256" key="12">
    <source>
        <dbReference type="PIRSR" id="PIRSR000447-1"/>
    </source>
</evidence>
<protein>
    <recommendedName>
        <fullName evidence="4 11">3-oxoacyl-[acyl-carrier-protein] synthase 2</fullName>
        <ecNumber evidence="3 11">2.3.1.179</ecNumber>
    </recommendedName>
</protein>
<dbReference type="FunFam" id="3.40.47.10:FF:000009">
    <property type="entry name" value="3-oxoacyl-[acyl-carrier-protein] synthase 2"/>
    <property type="match status" value="1"/>
</dbReference>
<keyword evidence="6 11" id="KW-0808">Transferase</keyword>
<dbReference type="PROSITE" id="PS52004">
    <property type="entry name" value="KS3_2"/>
    <property type="match status" value="1"/>
</dbReference>
<name>A0A7G1Q9H0_9GAMM</name>